<dbReference type="EMBL" id="CM044708">
    <property type="protein sequence ID" value="KAI5648383.1"/>
    <property type="molecule type" value="Genomic_DNA"/>
</dbReference>
<organism evidence="1 2">
    <name type="scientific">Catharanthus roseus</name>
    <name type="common">Madagascar periwinkle</name>
    <name type="synonym">Vinca rosea</name>
    <dbReference type="NCBI Taxonomy" id="4058"/>
    <lineage>
        <taxon>Eukaryota</taxon>
        <taxon>Viridiplantae</taxon>
        <taxon>Streptophyta</taxon>
        <taxon>Embryophyta</taxon>
        <taxon>Tracheophyta</taxon>
        <taxon>Spermatophyta</taxon>
        <taxon>Magnoliopsida</taxon>
        <taxon>eudicotyledons</taxon>
        <taxon>Gunneridae</taxon>
        <taxon>Pentapetalae</taxon>
        <taxon>asterids</taxon>
        <taxon>lamiids</taxon>
        <taxon>Gentianales</taxon>
        <taxon>Apocynaceae</taxon>
        <taxon>Rauvolfioideae</taxon>
        <taxon>Vinceae</taxon>
        <taxon>Catharanthinae</taxon>
        <taxon>Catharanthus</taxon>
    </lineage>
</organism>
<accession>A0ACB9ZMX6</accession>
<evidence type="ECO:0000313" key="1">
    <source>
        <dbReference type="EMBL" id="KAI5648383.1"/>
    </source>
</evidence>
<dbReference type="Proteomes" id="UP001060085">
    <property type="component" value="Linkage Group LG08"/>
</dbReference>
<name>A0ACB9ZMX6_CATRO</name>
<sequence length="118" mass="13992">MKRLHRDKSSLEYSRLKEKFNAKSNSILKNVSNNISHLALKKIWVEIMRAPKIIDDPKNKCAHYLRTSYSLPRFDHLLPIQLDDIETFWRTLEISDDQPCSQEKDMDSKMRDLAFLLD</sequence>
<evidence type="ECO:0000313" key="2">
    <source>
        <dbReference type="Proteomes" id="UP001060085"/>
    </source>
</evidence>
<protein>
    <submittedName>
        <fullName evidence="1">Uncharacterized protein</fullName>
    </submittedName>
</protein>
<proteinExistence type="predicted"/>
<gene>
    <name evidence="1" type="ORF">M9H77_34388</name>
</gene>
<reference evidence="2" key="1">
    <citation type="journal article" date="2023" name="Nat. Plants">
        <title>Single-cell RNA sequencing provides a high-resolution roadmap for understanding the multicellular compartmentation of specialized metabolism.</title>
        <authorList>
            <person name="Sun S."/>
            <person name="Shen X."/>
            <person name="Li Y."/>
            <person name="Li Y."/>
            <person name="Wang S."/>
            <person name="Li R."/>
            <person name="Zhang H."/>
            <person name="Shen G."/>
            <person name="Guo B."/>
            <person name="Wei J."/>
            <person name="Xu J."/>
            <person name="St-Pierre B."/>
            <person name="Chen S."/>
            <person name="Sun C."/>
        </authorList>
    </citation>
    <scope>NUCLEOTIDE SEQUENCE [LARGE SCALE GENOMIC DNA]</scope>
</reference>
<keyword evidence="2" id="KW-1185">Reference proteome</keyword>
<comment type="caution">
    <text evidence="1">The sequence shown here is derived from an EMBL/GenBank/DDBJ whole genome shotgun (WGS) entry which is preliminary data.</text>
</comment>